<protein>
    <submittedName>
        <fullName evidence="1">Uncharacterized protein</fullName>
    </submittedName>
</protein>
<dbReference type="AlphaFoldDB" id="A0A284VP89"/>
<dbReference type="EMBL" id="FZMP01000146">
    <property type="protein sequence ID" value="SNQ61101.1"/>
    <property type="molecule type" value="Genomic_DNA"/>
</dbReference>
<evidence type="ECO:0000313" key="1">
    <source>
        <dbReference type="EMBL" id="SNQ61101.1"/>
    </source>
</evidence>
<dbReference type="Proteomes" id="UP000218615">
    <property type="component" value="Unassembled WGS sequence"/>
</dbReference>
<sequence>MLVGADKERIGKAISTFEPESKQRDVIGTGASERIMKIIGRYSNE</sequence>
<name>A0A284VP89_9EURY</name>
<accession>A0A284VP89</accession>
<reference evidence="2" key="1">
    <citation type="submission" date="2017-06" db="EMBL/GenBank/DDBJ databases">
        <authorList>
            <person name="Cremers G."/>
        </authorList>
    </citation>
    <scope>NUCLEOTIDE SEQUENCE [LARGE SCALE GENOMIC DNA]</scope>
</reference>
<evidence type="ECO:0000313" key="2">
    <source>
        <dbReference type="Proteomes" id="UP000218615"/>
    </source>
</evidence>
<organism evidence="1 2">
    <name type="scientific">Candidatus Methanoperedens nitratireducens</name>
    <dbReference type="NCBI Taxonomy" id="1392998"/>
    <lineage>
        <taxon>Archaea</taxon>
        <taxon>Methanobacteriati</taxon>
        <taxon>Methanobacteriota</taxon>
        <taxon>Stenosarchaea group</taxon>
        <taxon>Methanomicrobia</taxon>
        <taxon>Methanosarcinales</taxon>
        <taxon>ANME-2 cluster</taxon>
        <taxon>Candidatus Methanoperedentaceae</taxon>
        <taxon>Candidatus Methanoperedens</taxon>
    </lineage>
</organism>
<proteinExistence type="predicted"/>
<keyword evidence="2" id="KW-1185">Reference proteome</keyword>
<gene>
    <name evidence="1" type="ORF">MNV_230022</name>
</gene>